<evidence type="ECO:0000313" key="2">
    <source>
        <dbReference type="EMBL" id="KJA20904.1"/>
    </source>
</evidence>
<dbReference type="EMBL" id="KN817563">
    <property type="protein sequence ID" value="KJA20904.1"/>
    <property type="molecule type" value="Genomic_DNA"/>
</dbReference>
<keyword evidence="1" id="KW-0472">Membrane</keyword>
<reference evidence="3" key="1">
    <citation type="submission" date="2014-04" db="EMBL/GenBank/DDBJ databases">
        <title>Evolutionary Origins and Diversification of the Mycorrhizal Mutualists.</title>
        <authorList>
            <consortium name="DOE Joint Genome Institute"/>
            <consortium name="Mycorrhizal Genomics Consortium"/>
            <person name="Kohler A."/>
            <person name="Kuo A."/>
            <person name="Nagy L.G."/>
            <person name="Floudas D."/>
            <person name="Copeland A."/>
            <person name="Barry K.W."/>
            <person name="Cichocki N."/>
            <person name="Veneault-Fourrey C."/>
            <person name="LaButti K."/>
            <person name="Lindquist E.A."/>
            <person name="Lipzen A."/>
            <person name="Lundell T."/>
            <person name="Morin E."/>
            <person name="Murat C."/>
            <person name="Riley R."/>
            <person name="Ohm R."/>
            <person name="Sun H."/>
            <person name="Tunlid A."/>
            <person name="Henrissat B."/>
            <person name="Grigoriev I.V."/>
            <person name="Hibbett D.S."/>
            <person name="Martin F."/>
        </authorList>
    </citation>
    <scope>NUCLEOTIDE SEQUENCE [LARGE SCALE GENOMIC DNA]</scope>
    <source>
        <strain evidence="3">FD-334 SS-4</strain>
    </source>
</reference>
<evidence type="ECO:0000313" key="3">
    <source>
        <dbReference type="Proteomes" id="UP000054270"/>
    </source>
</evidence>
<organism evidence="2 3">
    <name type="scientific">Hypholoma sublateritium (strain FD-334 SS-4)</name>
    <dbReference type="NCBI Taxonomy" id="945553"/>
    <lineage>
        <taxon>Eukaryota</taxon>
        <taxon>Fungi</taxon>
        <taxon>Dikarya</taxon>
        <taxon>Basidiomycota</taxon>
        <taxon>Agaricomycotina</taxon>
        <taxon>Agaricomycetes</taxon>
        <taxon>Agaricomycetidae</taxon>
        <taxon>Agaricales</taxon>
        <taxon>Agaricineae</taxon>
        <taxon>Strophariaceae</taxon>
        <taxon>Hypholoma</taxon>
    </lineage>
</organism>
<keyword evidence="3" id="KW-1185">Reference proteome</keyword>
<keyword evidence="1" id="KW-1133">Transmembrane helix</keyword>
<gene>
    <name evidence="2" type="ORF">HYPSUDRAFT_42739</name>
</gene>
<keyword evidence="1" id="KW-0812">Transmembrane</keyword>
<protein>
    <submittedName>
        <fullName evidence="2">Uncharacterized protein</fullName>
    </submittedName>
</protein>
<feature type="transmembrane region" description="Helical" evidence="1">
    <location>
        <begin position="135"/>
        <end position="158"/>
    </location>
</feature>
<accession>A0A0D2NQ56</accession>
<sequence>MTSSSSSIGSSASVQDLNHWLEFVEDASRECEIQESQYPDAAVWFMRGELREVMRERRAVYLHEARRIADSKKAKIRDWEDFKKDLKRVVDEARRIFLTAASQIRATPTTLAMPNATHALISQPTFALLRRTHPYIASSLSLGLVIGGTVVLLPAIALGIEAWNRMKEGANRAGGQIACPT</sequence>
<proteinExistence type="predicted"/>
<name>A0A0D2NQ56_HYPSF</name>
<dbReference type="OrthoDB" id="2998304at2759"/>
<dbReference type="Proteomes" id="UP000054270">
    <property type="component" value="Unassembled WGS sequence"/>
</dbReference>
<dbReference type="AlphaFoldDB" id="A0A0D2NQ56"/>
<evidence type="ECO:0000256" key="1">
    <source>
        <dbReference type="SAM" id="Phobius"/>
    </source>
</evidence>